<gene>
    <name evidence="2" type="ORF">COU81_03195</name>
</gene>
<feature type="transmembrane region" description="Helical" evidence="1">
    <location>
        <begin position="78"/>
        <end position="102"/>
    </location>
</feature>
<reference evidence="3" key="1">
    <citation type="submission" date="2017-09" db="EMBL/GenBank/DDBJ databases">
        <title>Depth-based differentiation of microbial function through sediment-hosted aquifers and enrichment of novel symbionts in the deep terrestrial subsurface.</title>
        <authorList>
            <person name="Probst A.J."/>
            <person name="Ladd B."/>
            <person name="Jarett J.K."/>
            <person name="Geller-Mcgrath D.E."/>
            <person name="Sieber C.M.K."/>
            <person name="Emerson J.B."/>
            <person name="Anantharaman K."/>
            <person name="Thomas B.C."/>
            <person name="Malmstrom R."/>
            <person name="Stieglmeier M."/>
            <person name="Klingl A."/>
            <person name="Woyke T."/>
            <person name="Ryan C.M."/>
            <person name="Banfield J.F."/>
        </authorList>
    </citation>
    <scope>NUCLEOTIDE SEQUENCE [LARGE SCALE GENOMIC DNA]</scope>
</reference>
<feature type="transmembrane region" description="Helical" evidence="1">
    <location>
        <begin position="122"/>
        <end position="150"/>
    </location>
</feature>
<dbReference type="AlphaFoldDB" id="A0A2M8KDK5"/>
<name>A0A2M8KDK5_9BACT</name>
<comment type="caution">
    <text evidence="2">The sequence shown here is derived from an EMBL/GenBank/DDBJ whole genome shotgun (WGS) entry which is preliminary data.</text>
</comment>
<keyword evidence="1" id="KW-0812">Transmembrane</keyword>
<protein>
    <submittedName>
        <fullName evidence="2">Uncharacterized protein</fullName>
    </submittedName>
</protein>
<evidence type="ECO:0000313" key="2">
    <source>
        <dbReference type="EMBL" id="PJE58002.1"/>
    </source>
</evidence>
<evidence type="ECO:0000313" key="3">
    <source>
        <dbReference type="Proteomes" id="UP000231450"/>
    </source>
</evidence>
<dbReference type="EMBL" id="PFDW01000065">
    <property type="protein sequence ID" value="PJE58002.1"/>
    <property type="molecule type" value="Genomic_DNA"/>
</dbReference>
<organism evidence="2 3">
    <name type="scientific">Candidatus Portnoybacteria bacterium CG10_big_fil_rev_8_21_14_0_10_36_7</name>
    <dbReference type="NCBI Taxonomy" id="1974812"/>
    <lineage>
        <taxon>Bacteria</taxon>
        <taxon>Candidatus Portnoyibacteriota</taxon>
    </lineage>
</organism>
<proteinExistence type="predicted"/>
<sequence>MPNEQIIQYIKSAKQEGLADQQIKEALQKANWLEAEIDIVMQSANNIQQPINTSVSTKQPLKRALQLIRESINIFKQIVWKVALIELTPIILAAPLILVLIARSINLAGINQTNYVTESTPWFIIILLIIYIPLIAIFSFSSLVATLFIIKERANLKEGV</sequence>
<accession>A0A2M8KDK5</accession>
<keyword evidence="1" id="KW-1133">Transmembrane helix</keyword>
<dbReference type="Proteomes" id="UP000231450">
    <property type="component" value="Unassembled WGS sequence"/>
</dbReference>
<evidence type="ECO:0000256" key="1">
    <source>
        <dbReference type="SAM" id="Phobius"/>
    </source>
</evidence>
<keyword evidence="1" id="KW-0472">Membrane</keyword>